<evidence type="ECO:0000313" key="2">
    <source>
        <dbReference type="Proteomes" id="UP000268014"/>
    </source>
</evidence>
<dbReference type="WBParaSite" id="HPLM_0000853601-mRNA-1">
    <property type="protein sequence ID" value="HPLM_0000853601-mRNA-1"/>
    <property type="gene ID" value="HPLM_0000853601"/>
</dbReference>
<name>A0A0N4WD92_HAEPC</name>
<dbReference type="OrthoDB" id="5863279at2759"/>
<evidence type="ECO:0000313" key="1">
    <source>
        <dbReference type="EMBL" id="VDO35124.1"/>
    </source>
</evidence>
<organism evidence="3">
    <name type="scientific">Haemonchus placei</name>
    <name type="common">Barber's pole worm</name>
    <dbReference type="NCBI Taxonomy" id="6290"/>
    <lineage>
        <taxon>Eukaryota</taxon>
        <taxon>Metazoa</taxon>
        <taxon>Ecdysozoa</taxon>
        <taxon>Nematoda</taxon>
        <taxon>Chromadorea</taxon>
        <taxon>Rhabditida</taxon>
        <taxon>Rhabditina</taxon>
        <taxon>Rhabditomorpha</taxon>
        <taxon>Strongyloidea</taxon>
        <taxon>Trichostrongylidae</taxon>
        <taxon>Haemonchus</taxon>
    </lineage>
</organism>
<proteinExistence type="predicted"/>
<reference evidence="3" key="1">
    <citation type="submission" date="2017-02" db="UniProtKB">
        <authorList>
            <consortium name="WormBaseParasite"/>
        </authorList>
    </citation>
    <scope>IDENTIFICATION</scope>
</reference>
<keyword evidence="2" id="KW-1185">Reference proteome</keyword>
<gene>
    <name evidence="1" type="ORF">HPLM_LOCUS8528</name>
</gene>
<reference evidence="1 2" key="2">
    <citation type="submission" date="2018-11" db="EMBL/GenBank/DDBJ databases">
        <authorList>
            <consortium name="Pathogen Informatics"/>
        </authorList>
    </citation>
    <scope>NUCLEOTIDE SEQUENCE [LARGE SCALE GENOMIC DNA]</scope>
    <source>
        <strain evidence="1 2">MHpl1</strain>
    </source>
</reference>
<sequence length="202" mass="22733">MGELQETFKSNEVKVTLKGLRSSRKPQRLPVFTKDKLTMTINTAPLSATDKSFIKREKIMIAQQNLRPSEVSPELLNGQDFLNQVFEHHNPVIKLPSGLVLTPTIFGYTISGTGSIPNSMKQVRDVQCGSLIVLLLLYHQKTTPKTDKNISATHFLPISESLFLLASSLHKHPCFSSKNARDTFYALLDSVNDFKRMESEKE</sequence>
<dbReference type="Proteomes" id="UP000268014">
    <property type="component" value="Unassembled WGS sequence"/>
</dbReference>
<protein>
    <submittedName>
        <fullName evidence="3">DUF1758 domain-containing protein</fullName>
    </submittedName>
</protein>
<evidence type="ECO:0000313" key="3">
    <source>
        <dbReference type="WBParaSite" id="HPLM_0000853601-mRNA-1"/>
    </source>
</evidence>
<accession>A0A0N4WD92</accession>
<dbReference type="AlphaFoldDB" id="A0A0N4WD92"/>
<dbReference type="EMBL" id="UZAF01016881">
    <property type="protein sequence ID" value="VDO35124.1"/>
    <property type="molecule type" value="Genomic_DNA"/>
</dbReference>